<sequence>MKKITTILATIGLTLSLNAAEKIIVGATPVPHAEILEVIKPELKKAGYDLEIKVFNDYVVPNLAVNDGEIDANYFQHIPYLKEFNKNKGTNLVETVGVHLEPMGVYSKKIKNLSELKDGSKVSIPNDPTNESRALDVLETAGLIKLDKNVVLKTPLDIVENPKNLEFVEIEAATLPRTLDDVEISVINTNYALSAGFNPLKDALALESKDSPYTNIVAVKAENKDSKKIKALNEALQTEVVKKFILEKYEGSILPTF</sequence>
<protein>
    <submittedName>
        <fullName evidence="8">Methionine ABC transporter substrate-binding protein</fullName>
    </submittedName>
</protein>
<keyword evidence="5" id="KW-0564">Palmitate</keyword>
<dbReference type="InterPro" id="IPR004872">
    <property type="entry name" value="Lipoprotein_NlpA"/>
</dbReference>
<accession>A0A2P8QYR3</accession>
<evidence type="ECO:0000256" key="5">
    <source>
        <dbReference type="ARBA" id="ARBA00023139"/>
    </source>
</evidence>
<reference evidence="9" key="1">
    <citation type="submission" date="2017-10" db="EMBL/GenBank/DDBJ databases">
        <title>Campylobacter species from seals.</title>
        <authorList>
            <person name="Gilbert M.J."/>
            <person name="Zomer A.L."/>
            <person name="Timmerman A.J."/>
            <person name="Duim B."/>
            <person name="Wagenaar J.A."/>
        </authorList>
    </citation>
    <scope>NUCLEOTIDE SEQUENCE [LARGE SCALE GENOMIC DNA]</scope>
    <source>
        <strain evidence="9">17S00004-5</strain>
    </source>
</reference>
<dbReference type="CDD" id="cd13597">
    <property type="entry name" value="PBP2_lipoprotein_Tp32"/>
    <property type="match status" value="1"/>
</dbReference>
<evidence type="ECO:0000256" key="2">
    <source>
        <dbReference type="ARBA" id="ARBA00008973"/>
    </source>
</evidence>
<organism evidence="8 9">
    <name type="scientific">Campylobacter blaseri</name>
    <dbReference type="NCBI Taxonomy" id="2042961"/>
    <lineage>
        <taxon>Bacteria</taxon>
        <taxon>Pseudomonadati</taxon>
        <taxon>Campylobacterota</taxon>
        <taxon>Epsilonproteobacteria</taxon>
        <taxon>Campylobacterales</taxon>
        <taxon>Campylobacteraceae</taxon>
        <taxon>Campylobacter</taxon>
    </lineage>
</organism>
<comment type="caution">
    <text evidence="8">The sequence shown here is derived from an EMBL/GenBank/DDBJ whole genome shotgun (WGS) entry which is preliminary data.</text>
</comment>
<dbReference type="EMBL" id="PDHH01000008">
    <property type="protein sequence ID" value="PSM51378.1"/>
    <property type="molecule type" value="Genomic_DNA"/>
</dbReference>
<evidence type="ECO:0000313" key="9">
    <source>
        <dbReference type="Proteomes" id="UP000240535"/>
    </source>
</evidence>
<evidence type="ECO:0000313" key="8">
    <source>
        <dbReference type="EMBL" id="PSM51378.1"/>
    </source>
</evidence>
<feature type="signal peptide" evidence="7">
    <location>
        <begin position="1"/>
        <end position="19"/>
    </location>
</feature>
<dbReference type="SUPFAM" id="SSF53850">
    <property type="entry name" value="Periplasmic binding protein-like II"/>
    <property type="match status" value="1"/>
</dbReference>
<evidence type="ECO:0000256" key="7">
    <source>
        <dbReference type="SAM" id="SignalP"/>
    </source>
</evidence>
<dbReference type="PIRSF" id="PIRSF002854">
    <property type="entry name" value="MetQ"/>
    <property type="match status" value="1"/>
</dbReference>
<dbReference type="AlphaFoldDB" id="A0A2P8QYR3"/>
<proteinExistence type="inferred from homology"/>
<keyword evidence="4" id="KW-0472">Membrane</keyword>
<keyword evidence="3 7" id="KW-0732">Signal</keyword>
<keyword evidence="6" id="KW-0449">Lipoprotein</keyword>
<evidence type="ECO:0000256" key="1">
    <source>
        <dbReference type="ARBA" id="ARBA00004635"/>
    </source>
</evidence>
<evidence type="ECO:0000256" key="6">
    <source>
        <dbReference type="ARBA" id="ARBA00023288"/>
    </source>
</evidence>
<comment type="subcellular location">
    <subcellularLocation>
        <location evidence="1">Membrane</location>
        <topology evidence="1">Lipid-anchor</topology>
    </subcellularLocation>
</comment>
<comment type="similarity">
    <text evidence="2">Belongs to the NlpA lipoprotein family.</text>
</comment>
<name>A0A2P8QYR3_9BACT</name>
<keyword evidence="9" id="KW-1185">Reference proteome</keyword>
<dbReference type="RefSeq" id="WP_106872596.1">
    <property type="nucleotide sequence ID" value="NZ_CP053841.1"/>
</dbReference>
<dbReference type="PANTHER" id="PTHR30429">
    <property type="entry name" value="D-METHIONINE-BINDING LIPOPROTEIN METQ"/>
    <property type="match status" value="1"/>
</dbReference>
<dbReference type="Proteomes" id="UP000240535">
    <property type="component" value="Unassembled WGS sequence"/>
</dbReference>
<dbReference type="Pfam" id="PF03180">
    <property type="entry name" value="Lipoprotein_9"/>
    <property type="match status" value="1"/>
</dbReference>
<dbReference type="PANTHER" id="PTHR30429:SF0">
    <property type="entry name" value="METHIONINE-BINDING LIPOPROTEIN METQ"/>
    <property type="match status" value="1"/>
</dbReference>
<evidence type="ECO:0000256" key="3">
    <source>
        <dbReference type="ARBA" id="ARBA00022729"/>
    </source>
</evidence>
<dbReference type="Gene3D" id="3.40.190.10">
    <property type="entry name" value="Periplasmic binding protein-like II"/>
    <property type="match status" value="2"/>
</dbReference>
<dbReference type="GO" id="GO:0016020">
    <property type="term" value="C:membrane"/>
    <property type="evidence" value="ECO:0007669"/>
    <property type="project" value="UniProtKB-SubCell"/>
</dbReference>
<dbReference type="OrthoDB" id="9812878at2"/>
<evidence type="ECO:0000256" key="4">
    <source>
        <dbReference type="ARBA" id="ARBA00023136"/>
    </source>
</evidence>
<feature type="chain" id="PRO_5015178794" evidence="7">
    <location>
        <begin position="20"/>
        <end position="257"/>
    </location>
</feature>
<gene>
    <name evidence="8" type="ORF">CQ405_08290</name>
</gene>